<protein>
    <recommendedName>
        <fullName evidence="3">FAD/NAD(P)-binding domain-containing protein</fullName>
    </recommendedName>
</protein>
<organism evidence="1 2">
    <name type="scientific">Pseudomonas brassicacearum</name>
    <dbReference type="NCBI Taxonomy" id="930166"/>
    <lineage>
        <taxon>Bacteria</taxon>
        <taxon>Pseudomonadati</taxon>
        <taxon>Pseudomonadota</taxon>
        <taxon>Gammaproteobacteria</taxon>
        <taxon>Pseudomonadales</taxon>
        <taxon>Pseudomonadaceae</taxon>
        <taxon>Pseudomonas</taxon>
    </lineage>
</organism>
<sequence>MAGEALQCSYVVLSVGRYLDPALAVRNLDPELPPPHTKSGVFFACDLAYSAASLPLSANSIQSANTV</sequence>
<name>A0AAW8MJA9_9PSED</name>
<reference evidence="1" key="1">
    <citation type="submission" date="2023-07" db="EMBL/GenBank/DDBJ databases">
        <title>Sorghum-associated microbial communities from plants grown in Nebraska, USA.</title>
        <authorList>
            <person name="Schachtman D."/>
        </authorList>
    </citation>
    <scope>NUCLEOTIDE SEQUENCE</scope>
    <source>
        <strain evidence="1">3432</strain>
    </source>
</reference>
<evidence type="ECO:0008006" key="3">
    <source>
        <dbReference type="Google" id="ProtNLM"/>
    </source>
</evidence>
<evidence type="ECO:0000313" key="2">
    <source>
        <dbReference type="Proteomes" id="UP001252613"/>
    </source>
</evidence>
<dbReference type="Proteomes" id="UP001252613">
    <property type="component" value="Unassembled WGS sequence"/>
</dbReference>
<comment type="caution">
    <text evidence="1">The sequence shown here is derived from an EMBL/GenBank/DDBJ whole genome shotgun (WGS) entry which is preliminary data.</text>
</comment>
<accession>A0AAW8MJA9</accession>
<dbReference type="AlphaFoldDB" id="A0AAW8MJA9"/>
<dbReference type="EMBL" id="JAVDVC010000015">
    <property type="protein sequence ID" value="MDR6961373.1"/>
    <property type="molecule type" value="Genomic_DNA"/>
</dbReference>
<gene>
    <name evidence="1" type="ORF">J2W43_005386</name>
</gene>
<evidence type="ECO:0000313" key="1">
    <source>
        <dbReference type="EMBL" id="MDR6961373.1"/>
    </source>
</evidence>
<proteinExistence type="predicted"/>